<dbReference type="EMBL" id="JAYKXP010000040">
    <property type="protein sequence ID" value="KAK7039105.1"/>
    <property type="molecule type" value="Genomic_DNA"/>
</dbReference>
<reference evidence="2 3" key="1">
    <citation type="submission" date="2024-01" db="EMBL/GenBank/DDBJ databases">
        <title>A draft genome for a cacao thread blight-causing isolate of Paramarasmius palmivorus.</title>
        <authorList>
            <person name="Baruah I.K."/>
            <person name="Bukari Y."/>
            <person name="Amoako-Attah I."/>
            <person name="Meinhardt L.W."/>
            <person name="Bailey B.A."/>
            <person name="Cohen S.P."/>
        </authorList>
    </citation>
    <scope>NUCLEOTIDE SEQUENCE [LARGE SCALE GENOMIC DNA]</scope>
    <source>
        <strain evidence="2 3">GH-12</strain>
    </source>
</reference>
<protein>
    <submittedName>
        <fullName evidence="2">Uncharacterized protein</fullName>
    </submittedName>
</protein>
<feature type="region of interest" description="Disordered" evidence="1">
    <location>
        <begin position="1"/>
        <end position="46"/>
    </location>
</feature>
<comment type="caution">
    <text evidence="2">The sequence shown here is derived from an EMBL/GenBank/DDBJ whole genome shotgun (WGS) entry which is preliminary data.</text>
</comment>
<sequence>MTSIQNTILHQPQPSEFSPSAESSTDVTNTEGFPDETLLNDGDAPADNAAKGPWPYKYCRDIHESFLKIASMESSGRGATQKTLFVSVLPGTFRKSTFSRHYNVWKAIKDHVDFKLAIRAGRTEAGEWARIRSKYEKKH</sequence>
<keyword evidence="3" id="KW-1185">Reference proteome</keyword>
<organism evidence="2 3">
    <name type="scientific">Paramarasmius palmivorus</name>
    <dbReference type="NCBI Taxonomy" id="297713"/>
    <lineage>
        <taxon>Eukaryota</taxon>
        <taxon>Fungi</taxon>
        <taxon>Dikarya</taxon>
        <taxon>Basidiomycota</taxon>
        <taxon>Agaricomycotina</taxon>
        <taxon>Agaricomycetes</taxon>
        <taxon>Agaricomycetidae</taxon>
        <taxon>Agaricales</taxon>
        <taxon>Marasmiineae</taxon>
        <taxon>Marasmiaceae</taxon>
        <taxon>Paramarasmius</taxon>
    </lineage>
</organism>
<gene>
    <name evidence="2" type="ORF">VNI00_010289</name>
</gene>
<evidence type="ECO:0000313" key="3">
    <source>
        <dbReference type="Proteomes" id="UP001383192"/>
    </source>
</evidence>
<accession>A0AAW0CH99</accession>
<proteinExistence type="predicted"/>
<name>A0AAW0CH99_9AGAR</name>
<feature type="compositionally biased region" description="Polar residues" evidence="1">
    <location>
        <begin position="1"/>
        <end position="31"/>
    </location>
</feature>
<evidence type="ECO:0000313" key="2">
    <source>
        <dbReference type="EMBL" id="KAK7039105.1"/>
    </source>
</evidence>
<evidence type="ECO:0000256" key="1">
    <source>
        <dbReference type="SAM" id="MobiDB-lite"/>
    </source>
</evidence>
<dbReference type="Proteomes" id="UP001383192">
    <property type="component" value="Unassembled WGS sequence"/>
</dbReference>
<dbReference type="AlphaFoldDB" id="A0AAW0CH99"/>